<evidence type="ECO:0000259" key="3">
    <source>
        <dbReference type="Pfam" id="PF09968"/>
    </source>
</evidence>
<dbReference type="EMBL" id="WKJD01000012">
    <property type="protein sequence ID" value="MRX43738.1"/>
    <property type="molecule type" value="Genomic_DNA"/>
</dbReference>
<evidence type="ECO:0000313" key="5">
    <source>
        <dbReference type="Proteomes" id="UP000476511"/>
    </source>
</evidence>
<dbReference type="SUPFAM" id="SSF47240">
    <property type="entry name" value="Ferritin-like"/>
    <property type="match status" value="1"/>
</dbReference>
<feature type="compositionally biased region" description="Low complexity" evidence="1">
    <location>
        <begin position="29"/>
        <end position="58"/>
    </location>
</feature>
<feature type="signal peptide" evidence="2">
    <location>
        <begin position="1"/>
        <end position="25"/>
    </location>
</feature>
<dbReference type="InterPro" id="IPR019243">
    <property type="entry name" value="DUF2202"/>
</dbReference>
<accession>A0A6L5R2T5</accession>
<evidence type="ECO:0000313" key="4">
    <source>
        <dbReference type="EMBL" id="MRX43738.1"/>
    </source>
</evidence>
<dbReference type="Pfam" id="PF09968">
    <property type="entry name" value="DUF2202"/>
    <property type="match status" value="1"/>
</dbReference>
<keyword evidence="2" id="KW-0732">Signal</keyword>
<proteinExistence type="predicted"/>
<feature type="region of interest" description="Disordered" evidence="1">
    <location>
        <begin position="29"/>
        <end position="59"/>
    </location>
</feature>
<dbReference type="Gene3D" id="1.20.1260.10">
    <property type="match status" value="1"/>
</dbReference>
<name>A0A6L5R2T5_9MICO</name>
<dbReference type="RefSeq" id="WP_154346015.1">
    <property type="nucleotide sequence ID" value="NZ_WKJD01000012.1"/>
</dbReference>
<gene>
    <name evidence="4" type="ORF">GJR97_08345</name>
</gene>
<sequence length="201" mass="20922">MPTRRSTLISTVAAIALAGSILSLAACTPSPTGATSEPTAATSAEPTTPAPEASAGPAQEDAFDTAAALRYLIEEEKLAHDVYVVLGDLWGAQVFTNITASETTHQDLVAPLLAARGIEDPRSGEVGVFTDPDLQALYDELVARGSTSLDEAIQVGIAIEEKDLADLGAVIDAEDEADVTSVLERLYAGSENHLASFERLA</sequence>
<dbReference type="InterPro" id="IPR012347">
    <property type="entry name" value="Ferritin-like"/>
</dbReference>
<dbReference type="InterPro" id="IPR009078">
    <property type="entry name" value="Ferritin-like_SF"/>
</dbReference>
<comment type="caution">
    <text evidence="4">The sequence shown here is derived from an EMBL/GenBank/DDBJ whole genome shotgun (WGS) entry which is preliminary data.</text>
</comment>
<organism evidence="4 5">
    <name type="scientific">Agromyces kandeliae</name>
    <dbReference type="NCBI Taxonomy" id="2666141"/>
    <lineage>
        <taxon>Bacteria</taxon>
        <taxon>Bacillati</taxon>
        <taxon>Actinomycetota</taxon>
        <taxon>Actinomycetes</taxon>
        <taxon>Micrococcales</taxon>
        <taxon>Microbacteriaceae</taxon>
        <taxon>Agromyces</taxon>
    </lineage>
</organism>
<evidence type="ECO:0000256" key="2">
    <source>
        <dbReference type="SAM" id="SignalP"/>
    </source>
</evidence>
<dbReference type="AlphaFoldDB" id="A0A6L5R2T5"/>
<dbReference type="Proteomes" id="UP000476511">
    <property type="component" value="Unassembled WGS sequence"/>
</dbReference>
<feature type="domain" description="DUF2202" evidence="3">
    <location>
        <begin position="68"/>
        <end position="199"/>
    </location>
</feature>
<keyword evidence="5" id="KW-1185">Reference proteome</keyword>
<feature type="chain" id="PRO_5039715133" evidence="2">
    <location>
        <begin position="26"/>
        <end position="201"/>
    </location>
</feature>
<evidence type="ECO:0000256" key="1">
    <source>
        <dbReference type="SAM" id="MobiDB-lite"/>
    </source>
</evidence>
<protein>
    <submittedName>
        <fullName evidence="4">DUF2202 domain-containing protein</fullName>
    </submittedName>
</protein>
<dbReference type="CDD" id="cd01048">
    <property type="entry name" value="Ferritin_like_AB2"/>
    <property type="match status" value="1"/>
</dbReference>
<reference evidence="4 5" key="1">
    <citation type="submission" date="2019-11" db="EMBL/GenBank/DDBJ databases">
        <title>Agromyces kandeliae sp. nov., isolated from mangrove soil.</title>
        <authorList>
            <person name="Wang R."/>
        </authorList>
    </citation>
    <scope>NUCLEOTIDE SEQUENCE [LARGE SCALE GENOMIC DNA]</scope>
    <source>
        <strain evidence="4 5">Q22</strain>
    </source>
</reference>